<dbReference type="PATRIC" id="fig|1382798.3.peg.2523"/>
<dbReference type="GO" id="GO:0016757">
    <property type="term" value="F:glycosyltransferase activity"/>
    <property type="evidence" value="ECO:0007669"/>
    <property type="project" value="InterPro"/>
</dbReference>
<dbReference type="Gene3D" id="3.40.50.2000">
    <property type="entry name" value="Glycogen Phosphorylase B"/>
    <property type="match status" value="2"/>
</dbReference>
<feature type="domain" description="Glycosyl transferase family 1" evidence="1">
    <location>
        <begin position="188"/>
        <end position="356"/>
    </location>
</feature>
<dbReference type="InterPro" id="IPR001296">
    <property type="entry name" value="Glyco_trans_1"/>
</dbReference>
<dbReference type="InterPro" id="IPR050194">
    <property type="entry name" value="Glycosyltransferase_grp1"/>
</dbReference>
<dbReference type="STRING" id="1382798.PK35_06015"/>
<dbReference type="Pfam" id="PF13439">
    <property type="entry name" value="Glyco_transf_4"/>
    <property type="match status" value="1"/>
</dbReference>
<dbReference type="RefSeq" id="WP_044625800.1">
    <property type="nucleotide sequence ID" value="NZ_JTDV01000003.1"/>
</dbReference>
<keyword evidence="3" id="KW-0808">Transferase</keyword>
<evidence type="ECO:0000313" key="3">
    <source>
        <dbReference type="EMBL" id="KJD33410.1"/>
    </source>
</evidence>
<accession>A0A0D7W2R2</accession>
<gene>
    <name evidence="3" type="ORF">PK35_06015</name>
</gene>
<evidence type="ECO:0000259" key="1">
    <source>
        <dbReference type="Pfam" id="PF00534"/>
    </source>
</evidence>
<sequence length="382" mass="43131">MNIGFITPEYPHEKVAHAAGIGTSIKNLAMALVKKGVGVFVIVYNQNASEVFNDNGVEIHCIAKKKFPYLGWYFNRKYLQKQINKIVVEKQIDVLDAPDWTGITAFMRFKVPLVIRFHGSDAYFCKLEGRQQKFKNFVFEKKALRKADAFIAPTNFAGEETLKFFGLNKTKIKNIPNGILLNQFNNETPKIYDKNTILYVGTIIRKKGVFELAEIFNKVIEQNPEAKLILIGSDSADIQTEEKSTYKLVKSLFSGKAKEQVHYLGKIPYDDVKNQIKKAQVCVFPSFAETLGMVTIEAMALQKPVVNTSIGWAKELIDDGENGFLIHPTNINLYAQKIIELLNNASLCETIGKAARIKVEETFDIDEIANINLNYFKSVIKA</sequence>
<proteinExistence type="predicted"/>
<dbReference type="Pfam" id="PF00534">
    <property type="entry name" value="Glycos_transf_1"/>
    <property type="match status" value="1"/>
</dbReference>
<protein>
    <submittedName>
        <fullName evidence="3">Glycosyl transferase family 1</fullName>
    </submittedName>
</protein>
<dbReference type="CDD" id="cd03801">
    <property type="entry name" value="GT4_PimA-like"/>
    <property type="match status" value="1"/>
</dbReference>
<dbReference type="SUPFAM" id="SSF53756">
    <property type="entry name" value="UDP-Glycosyltransferase/glycogen phosphorylase"/>
    <property type="match status" value="1"/>
</dbReference>
<dbReference type="EMBL" id="JTDV01000003">
    <property type="protein sequence ID" value="KJD33410.1"/>
    <property type="molecule type" value="Genomic_DNA"/>
</dbReference>
<name>A0A0D7W2R2_9FLAO</name>
<dbReference type="PANTHER" id="PTHR45947:SF3">
    <property type="entry name" value="SULFOQUINOVOSYL TRANSFERASE SQD2"/>
    <property type="match status" value="1"/>
</dbReference>
<evidence type="ECO:0000313" key="4">
    <source>
        <dbReference type="Proteomes" id="UP000032361"/>
    </source>
</evidence>
<organism evidence="3 4">
    <name type="scientific">Neotamlana nanhaiensis</name>
    <dbReference type="NCBI Taxonomy" id="1382798"/>
    <lineage>
        <taxon>Bacteria</taxon>
        <taxon>Pseudomonadati</taxon>
        <taxon>Bacteroidota</taxon>
        <taxon>Flavobacteriia</taxon>
        <taxon>Flavobacteriales</taxon>
        <taxon>Flavobacteriaceae</taxon>
        <taxon>Neotamlana</taxon>
    </lineage>
</organism>
<keyword evidence="4" id="KW-1185">Reference proteome</keyword>
<feature type="domain" description="Glycosyltransferase subfamily 4-like N-terminal" evidence="2">
    <location>
        <begin position="20"/>
        <end position="179"/>
    </location>
</feature>
<dbReference type="Proteomes" id="UP000032361">
    <property type="component" value="Unassembled WGS sequence"/>
</dbReference>
<dbReference type="AlphaFoldDB" id="A0A0D7W2R2"/>
<dbReference type="OrthoDB" id="502646at2"/>
<dbReference type="PANTHER" id="PTHR45947">
    <property type="entry name" value="SULFOQUINOVOSYL TRANSFERASE SQD2"/>
    <property type="match status" value="1"/>
</dbReference>
<dbReference type="InterPro" id="IPR028098">
    <property type="entry name" value="Glyco_trans_4-like_N"/>
</dbReference>
<reference evidence="3 4" key="1">
    <citation type="journal article" date="2015" name="Antonie Van Leeuwenhoek">
        <title>Tamlana nanhaiensis sp. nov., isolated from surface seawater collected from the South China Sea.</title>
        <authorList>
            <person name="Liu X."/>
            <person name="Lai Q."/>
            <person name="Du Y."/>
            <person name="Li G."/>
            <person name="Sun F."/>
            <person name="Shao Z."/>
        </authorList>
    </citation>
    <scope>NUCLEOTIDE SEQUENCE [LARGE SCALE GENOMIC DNA]</scope>
    <source>
        <strain evidence="3 4">FHC16</strain>
    </source>
</reference>
<evidence type="ECO:0000259" key="2">
    <source>
        <dbReference type="Pfam" id="PF13439"/>
    </source>
</evidence>
<comment type="caution">
    <text evidence="3">The sequence shown here is derived from an EMBL/GenBank/DDBJ whole genome shotgun (WGS) entry which is preliminary data.</text>
</comment>